<proteinExistence type="inferred from homology"/>
<dbReference type="AlphaFoldDB" id="A0A938WV80"/>
<comment type="caution">
    <text evidence="5">The sequence shown here is derived from an EMBL/GenBank/DDBJ whole genome shotgun (WGS) entry which is preliminary data.</text>
</comment>
<dbReference type="Proteomes" id="UP000706891">
    <property type="component" value="Unassembled WGS sequence"/>
</dbReference>
<dbReference type="InterPro" id="IPR045032">
    <property type="entry name" value="PEL"/>
</dbReference>
<evidence type="ECO:0000313" key="5">
    <source>
        <dbReference type="EMBL" id="MBM6673890.1"/>
    </source>
</evidence>
<dbReference type="SMART" id="SM00656">
    <property type="entry name" value="Amb_all"/>
    <property type="match status" value="1"/>
</dbReference>
<dbReference type="RefSeq" id="WP_205104850.1">
    <property type="nucleotide sequence ID" value="NZ_JACJJG010000041.1"/>
</dbReference>
<dbReference type="PANTHER" id="PTHR31683:SF18">
    <property type="entry name" value="PECTATE LYASE 21-RELATED"/>
    <property type="match status" value="1"/>
</dbReference>
<reference evidence="5" key="1">
    <citation type="submission" date="2020-08" db="EMBL/GenBank/DDBJ databases">
        <authorList>
            <person name="Cejkova D."/>
            <person name="Kubasova T."/>
            <person name="Jahodarova E."/>
            <person name="Rychlik I."/>
        </authorList>
    </citation>
    <scope>NUCLEOTIDE SEQUENCE</scope>
    <source>
        <strain evidence="5">An824</strain>
    </source>
</reference>
<feature type="chain" id="PRO_5037621492" description="Pectate lyase domain-containing protein" evidence="3">
    <location>
        <begin position="26"/>
        <end position="510"/>
    </location>
</feature>
<accession>A0A938WV80</accession>
<name>A0A938WV80_9BACT</name>
<comment type="similarity">
    <text evidence="2">Belongs to the polysaccharide lyase 1 family.</text>
</comment>
<dbReference type="InterPro" id="IPR011050">
    <property type="entry name" value="Pectin_lyase_fold/virulence"/>
</dbReference>
<sequence length="510" mass="55398">MTCSCFVKSLMTVFAACGSLLSANAQEADGRNFGIDGFAAVNGTPGTPHYLEGGTTGGAGGKVVYANTFQQLQAYLQAKDPYVVIVDKDMDTGIKCWVDDLSTGHLCNNQDGSEGVETTYGERVMIASNKTLVGVVNPETGRAPLFSHITFVMQCASNVIIRNCRFTMEGAPILKSGENKIVAFRDGVQKEVGDPDCISIQADENSAKTDWGGHIWVDHCEFFNGDAADKDRYDGLLDCKNNVQWMTFSYNHFHHHDKACLFGKGDSDVFDGCRTISMHHNWFDNIAGSRLPLQRGGHLHYFNNYMVGSEDGWDVRSKAVGYIQACYFKDSKAPVRSDREGSLNIDKTEGYGVTYENCRQLMEGYANIDGTKADKSLTVNYTDWTPEKTDGGYFVNTLDKTADVPGTVQKYAGAGKIEIWTAYADAVPAEDIDEYAAAIKDNPTEPTYDANGDKITGISADVAQVEAGGAVAMQYYSLGGVRLDAPAAGICIKKSVDGKGRLSAMKVMVK</sequence>
<dbReference type="InterPro" id="IPR012334">
    <property type="entry name" value="Pectin_lyas_fold"/>
</dbReference>
<dbReference type="GO" id="GO:0000272">
    <property type="term" value="P:polysaccharide catabolic process"/>
    <property type="evidence" value="ECO:0007669"/>
    <property type="project" value="UniProtKB-KW"/>
</dbReference>
<evidence type="ECO:0000313" key="6">
    <source>
        <dbReference type="Proteomes" id="UP000706891"/>
    </source>
</evidence>
<evidence type="ECO:0000256" key="1">
    <source>
        <dbReference type="ARBA" id="ARBA00023239"/>
    </source>
</evidence>
<evidence type="ECO:0000256" key="3">
    <source>
        <dbReference type="SAM" id="SignalP"/>
    </source>
</evidence>
<keyword evidence="2" id="KW-0624">Polysaccharide degradation</keyword>
<reference evidence="5" key="2">
    <citation type="journal article" date="2021" name="Sci. Rep.">
        <title>The distribution of antibiotic resistance genes in chicken gut microbiota commensals.</title>
        <authorList>
            <person name="Juricova H."/>
            <person name="Matiasovicova J."/>
            <person name="Kubasova T."/>
            <person name="Cejkova D."/>
            <person name="Rychlik I."/>
        </authorList>
    </citation>
    <scope>NUCLEOTIDE SEQUENCE</scope>
    <source>
        <strain evidence="5">An824</strain>
    </source>
</reference>
<keyword evidence="2" id="KW-0119">Carbohydrate metabolism</keyword>
<feature type="domain" description="Pectate lyase" evidence="4">
    <location>
        <begin position="114"/>
        <end position="334"/>
    </location>
</feature>
<dbReference type="Gene3D" id="2.160.20.10">
    <property type="entry name" value="Single-stranded right-handed beta-helix, Pectin lyase-like"/>
    <property type="match status" value="1"/>
</dbReference>
<dbReference type="Pfam" id="PF00544">
    <property type="entry name" value="Pectate_lyase_4"/>
    <property type="match status" value="1"/>
</dbReference>
<feature type="signal peptide" evidence="3">
    <location>
        <begin position="1"/>
        <end position="25"/>
    </location>
</feature>
<dbReference type="GO" id="GO:0005576">
    <property type="term" value="C:extracellular region"/>
    <property type="evidence" value="ECO:0007669"/>
    <property type="project" value="UniProtKB-SubCell"/>
</dbReference>
<keyword evidence="1 2" id="KW-0456">Lyase</keyword>
<dbReference type="InterPro" id="IPR002022">
    <property type="entry name" value="Pec_lyase"/>
</dbReference>
<dbReference type="PANTHER" id="PTHR31683">
    <property type="entry name" value="PECTATE LYASE 18-RELATED"/>
    <property type="match status" value="1"/>
</dbReference>
<dbReference type="EMBL" id="JACJJG010000041">
    <property type="protein sequence ID" value="MBM6673890.1"/>
    <property type="molecule type" value="Genomic_DNA"/>
</dbReference>
<dbReference type="SUPFAM" id="SSF51126">
    <property type="entry name" value="Pectin lyase-like"/>
    <property type="match status" value="1"/>
</dbReference>
<keyword evidence="6" id="KW-1185">Reference proteome</keyword>
<gene>
    <name evidence="5" type="ORF">H6A34_08380</name>
</gene>
<organism evidence="5 6">
    <name type="scientific">Marseilla massiliensis</name>
    <dbReference type="NCBI Taxonomy" id="1841864"/>
    <lineage>
        <taxon>Bacteria</taxon>
        <taxon>Pseudomonadati</taxon>
        <taxon>Bacteroidota</taxon>
        <taxon>Bacteroidia</taxon>
        <taxon>Bacteroidales</taxon>
        <taxon>Prevotellaceae</taxon>
        <taxon>Marseilla</taxon>
    </lineage>
</organism>
<keyword evidence="3" id="KW-0732">Signal</keyword>
<protein>
    <recommendedName>
        <fullName evidence="4">Pectate lyase domain-containing protein</fullName>
    </recommendedName>
</protein>
<evidence type="ECO:0000259" key="4">
    <source>
        <dbReference type="SMART" id="SM00656"/>
    </source>
</evidence>
<comment type="subcellular location">
    <subcellularLocation>
        <location evidence="2">Secreted</location>
    </subcellularLocation>
</comment>
<keyword evidence="2" id="KW-0964">Secreted</keyword>
<evidence type="ECO:0000256" key="2">
    <source>
        <dbReference type="RuleBase" id="RU361173"/>
    </source>
</evidence>
<dbReference type="GO" id="GO:0030570">
    <property type="term" value="F:pectate lyase activity"/>
    <property type="evidence" value="ECO:0007669"/>
    <property type="project" value="InterPro"/>
</dbReference>